<feature type="region of interest" description="Disordered" evidence="2">
    <location>
        <begin position="225"/>
        <end position="311"/>
    </location>
</feature>
<feature type="compositionally biased region" description="Polar residues" evidence="2">
    <location>
        <begin position="301"/>
        <end position="311"/>
    </location>
</feature>
<reference evidence="3" key="1">
    <citation type="submission" date="2021-12" db="EMBL/GenBank/DDBJ databases">
        <title>Black yeast isolated from Biological Soil Crust.</title>
        <authorList>
            <person name="Kurbessoian T."/>
        </authorList>
    </citation>
    <scope>NUCLEOTIDE SEQUENCE</scope>
    <source>
        <strain evidence="3">CCFEE 5208</strain>
    </source>
</reference>
<feature type="compositionally biased region" description="Low complexity" evidence="2">
    <location>
        <begin position="853"/>
        <end position="867"/>
    </location>
</feature>
<proteinExistence type="predicted"/>
<feature type="compositionally biased region" description="Polar residues" evidence="2">
    <location>
        <begin position="401"/>
        <end position="410"/>
    </location>
</feature>
<protein>
    <submittedName>
        <fullName evidence="3">Uncharacterized protein</fullName>
    </submittedName>
</protein>
<dbReference type="Proteomes" id="UP001168146">
    <property type="component" value="Unassembled WGS sequence"/>
</dbReference>
<evidence type="ECO:0000256" key="2">
    <source>
        <dbReference type="SAM" id="MobiDB-lite"/>
    </source>
</evidence>
<dbReference type="EMBL" id="JASUXU010000059">
    <property type="protein sequence ID" value="KAK0313338.1"/>
    <property type="molecule type" value="Genomic_DNA"/>
</dbReference>
<dbReference type="AlphaFoldDB" id="A0AAN6FFX8"/>
<feature type="region of interest" description="Disordered" evidence="2">
    <location>
        <begin position="390"/>
        <end position="441"/>
    </location>
</feature>
<feature type="region of interest" description="Disordered" evidence="2">
    <location>
        <begin position="757"/>
        <end position="813"/>
    </location>
</feature>
<feature type="region of interest" description="Disordered" evidence="2">
    <location>
        <begin position="849"/>
        <end position="872"/>
    </location>
</feature>
<organism evidence="3 4">
    <name type="scientific">Friedmanniomyces endolithicus</name>
    <dbReference type="NCBI Taxonomy" id="329885"/>
    <lineage>
        <taxon>Eukaryota</taxon>
        <taxon>Fungi</taxon>
        <taxon>Dikarya</taxon>
        <taxon>Ascomycota</taxon>
        <taxon>Pezizomycotina</taxon>
        <taxon>Dothideomycetes</taxon>
        <taxon>Dothideomycetidae</taxon>
        <taxon>Mycosphaerellales</taxon>
        <taxon>Teratosphaeriaceae</taxon>
        <taxon>Friedmanniomyces</taxon>
    </lineage>
</organism>
<sequence>MSSKFFTWTKGDRRYAANPNCASEFVPIPVECISIKGLEYAREAKGSKASRKPQPLIFDCNAERTFDHEHQTSGSIALHDAAVQSATNLMAVVNDIKTTDDESEAPNLAEYRLRRWLAPRWSDRLQSPHVSAHLSAQRRDTLSSMYCRPRSRTAPPTPLVEAADAEPVELPGSLLAGKNSIVSLHKSIDGGGVCNRVQSPTAAALGATILRPHSSPQQAIYTPSAIPRHSSDSFSHSTSLSPPVQSSIQVTGSSPRETSCIATRQDSDPGTGGDGTSGAPATESLRMAAKRPSVSVRQRWPQHSSDAGSEFTTSHIGNFTVLESQFLADDHPPYTSRQQLNVEAVLLEQITRVRSSHEAHLASLHDAHQIELDSHRMYIAFLEQRQYPTLASSEPKKSHLTLDTSHTASKSGEAHSANVSATTYRSCESPESQKRASLEAAAETEGLKRKLSLAMKAQTESGEVRRERDRLRLELERSSRRIMQLKEIIRKSKDQEKCLKNAVSDLECRLVAANNERTDVLEGHHEASGQIQELAELKLVLEQEVEDLRSRVSFAIGRHASRTALASPEPNLVRWPKHYRTKSDVAGLAIGNDSTRLLWLKRAVAVRDLRIQQLEHNLRMTKGDSLVTTADAGRVTSIRVNELEASLDDHKTMLRAAREDRDRYNSLLHHEIRRHSRTTAQTASSVATPKMDEAAITQGTQKAQSIPLPIADGDPAAITTVQEREIKSFMDEIILYKLDIRGLGKDLKRAHAQLAELKATSAERPPTPDRDSSSSVRSDASSARKLEDSFAAATPPSTIHSGLGIHLPQTPRTPQRTLASATFVSSPPMPMSPPLSGPKTPVCAYKKLPKPPTTSQTPSPLPTATLQRDGTLRSVSESIISSYTKRETPRLVHLTLTTAATASRSIKA</sequence>
<name>A0AAN6FFX8_9PEZI</name>
<evidence type="ECO:0000256" key="1">
    <source>
        <dbReference type="SAM" id="Coils"/>
    </source>
</evidence>
<keyword evidence="1" id="KW-0175">Coiled coil</keyword>
<evidence type="ECO:0000313" key="4">
    <source>
        <dbReference type="Proteomes" id="UP001168146"/>
    </source>
</evidence>
<feature type="compositionally biased region" description="Polar residues" evidence="2">
    <location>
        <begin position="417"/>
        <end position="430"/>
    </location>
</feature>
<comment type="caution">
    <text evidence="3">The sequence shown here is derived from an EMBL/GenBank/DDBJ whole genome shotgun (WGS) entry which is preliminary data.</text>
</comment>
<evidence type="ECO:0000313" key="3">
    <source>
        <dbReference type="EMBL" id="KAK0313338.1"/>
    </source>
</evidence>
<accession>A0AAN6FFX8</accession>
<gene>
    <name evidence="3" type="ORF">LTR82_013369</name>
</gene>
<feature type="coiled-coil region" evidence="1">
    <location>
        <begin position="468"/>
        <end position="551"/>
    </location>
</feature>
<feature type="compositionally biased region" description="Polar residues" evidence="2">
    <location>
        <begin position="242"/>
        <end position="264"/>
    </location>
</feature>
<feature type="compositionally biased region" description="Low complexity" evidence="2">
    <location>
        <begin position="232"/>
        <end position="241"/>
    </location>
</feature>